<reference evidence="1" key="1">
    <citation type="journal article" date="2014" name="Front. Microbiol.">
        <title>High frequency of phylogenetically diverse reductive dehalogenase-homologous genes in deep subseafloor sedimentary metagenomes.</title>
        <authorList>
            <person name="Kawai M."/>
            <person name="Futagami T."/>
            <person name="Toyoda A."/>
            <person name="Takaki Y."/>
            <person name="Nishi S."/>
            <person name="Hori S."/>
            <person name="Arai W."/>
            <person name="Tsubouchi T."/>
            <person name="Morono Y."/>
            <person name="Uchiyama I."/>
            <person name="Ito T."/>
            <person name="Fujiyama A."/>
            <person name="Inagaki F."/>
            <person name="Takami H."/>
        </authorList>
    </citation>
    <scope>NUCLEOTIDE SEQUENCE</scope>
    <source>
        <strain evidence="1">Expedition CK06-06</strain>
    </source>
</reference>
<proteinExistence type="predicted"/>
<feature type="non-terminal residue" evidence="1">
    <location>
        <position position="1"/>
    </location>
</feature>
<evidence type="ECO:0000313" key="1">
    <source>
        <dbReference type="EMBL" id="GAI65933.1"/>
    </source>
</evidence>
<organism evidence="1">
    <name type="scientific">marine sediment metagenome</name>
    <dbReference type="NCBI Taxonomy" id="412755"/>
    <lineage>
        <taxon>unclassified sequences</taxon>
        <taxon>metagenomes</taxon>
        <taxon>ecological metagenomes</taxon>
    </lineage>
</organism>
<gene>
    <name evidence="1" type="ORF">S06H3_65144</name>
</gene>
<dbReference type="AlphaFoldDB" id="X1QCG8"/>
<comment type="caution">
    <text evidence="1">The sequence shown here is derived from an EMBL/GenBank/DDBJ whole genome shotgun (WGS) entry which is preliminary data.</text>
</comment>
<sequence>ATFLPVLHSVLAGMFGKRPLPQVDLQFTHTTFKLTREKGIILELGVGVRNKGAVYLRDTYLIIDIEDFPDGEEGVSTKTLHSSNWRRDHIVL</sequence>
<name>X1QCG8_9ZZZZ</name>
<protein>
    <submittedName>
        <fullName evidence="1">Uncharacterized protein</fullName>
    </submittedName>
</protein>
<dbReference type="EMBL" id="BARV01043755">
    <property type="protein sequence ID" value="GAI65933.1"/>
    <property type="molecule type" value="Genomic_DNA"/>
</dbReference>
<accession>X1QCG8</accession>